<dbReference type="Gene3D" id="2.40.110.10">
    <property type="entry name" value="Butyryl-CoA Dehydrogenase, subunit A, domain 2"/>
    <property type="match status" value="1"/>
</dbReference>
<evidence type="ECO:0000256" key="1">
    <source>
        <dbReference type="ARBA" id="ARBA00001974"/>
    </source>
</evidence>
<dbReference type="EMBL" id="JBHSKF010000014">
    <property type="protein sequence ID" value="MFC5290096.1"/>
    <property type="molecule type" value="Genomic_DNA"/>
</dbReference>
<evidence type="ECO:0000313" key="17">
    <source>
        <dbReference type="EMBL" id="MFC5290096.1"/>
    </source>
</evidence>
<comment type="pathway">
    <text evidence="2">Lipid metabolism; mitochondrial fatty acid beta-oxidation.</text>
</comment>
<name>A0ABW0ETM3_9PSEU</name>
<comment type="cofactor">
    <cofactor evidence="1 13">
        <name>FAD</name>
        <dbReference type="ChEBI" id="CHEBI:57692"/>
    </cofactor>
</comment>
<evidence type="ECO:0000259" key="14">
    <source>
        <dbReference type="Pfam" id="PF00441"/>
    </source>
</evidence>
<reference evidence="18" key="1">
    <citation type="journal article" date="2019" name="Int. J. Syst. Evol. Microbiol.">
        <title>The Global Catalogue of Microorganisms (GCM) 10K type strain sequencing project: providing services to taxonomists for standard genome sequencing and annotation.</title>
        <authorList>
            <consortium name="The Broad Institute Genomics Platform"/>
            <consortium name="The Broad Institute Genome Sequencing Center for Infectious Disease"/>
            <person name="Wu L."/>
            <person name="Ma J."/>
        </authorList>
    </citation>
    <scope>NUCLEOTIDE SEQUENCE [LARGE SCALE GENOMIC DNA]</scope>
    <source>
        <strain evidence="18">CCUG 59778</strain>
    </source>
</reference>
<dbReference type="InterPro" id="IPR037069">
    <property type="entry name" value="AcylCoA_DH/ox_N_sf"/>
</dbReference>
<dbReference type="InterPro" id="IPR046373">
    <property type="entry name" value="Acyl-CoA_Oxase/DH_mid-dom_sf"/>
</dbReference>
<dbReference type="EC" id="1.3.8.5" evidence="11"/>
<comment type="pathway">
    <text evidence="10">Amino-acid degradation; L-isoleucine degradation.</text>
</comment>
<gene>
    <name evidence="17" type="ORF">ACFPM7_23830</name>
</gene>
<dbReference type="PANTHER" id="PTHR43884:SF1">
    <property type="entry name" value="SHORT_BRANCHED CHAIN SPECIFIC ACYL-COA DEHYDROGENASE, MITOCHONDRIAL"/>
    <property type="match status" value="1"/>
</dbReference>
<evidence type="ECO:0000256" key="6">
    <source>
        <dbReference type="ARBA" id="ARBA00022827"/>
    </source>
</evidence>
<evidence type="ECO:0000256" key="11">
    <source>
        <dbReference type="ARBA" id="ARBA00039036"/>
    </source>
</evidence>
<keyword evidence="6 13" id="KW-0274">FAD</keyword>
<evidence type="ECO:0000256" key="2">
    <source>
        <dbReference type="ARBA" id="ARBA00005198"/>
    </source>
</evidence>
<dbReference type="InterPro" id="IPR036250">
    <property type="entry name" value="AcylCo_DH-like_C"/>
</dbReference>
<dbReference type="SUPFAM" id="SSF56645">
    <property type="entry name" value="Acyl-CoA dehydrogenase NM domain-like"/>
    <property type="match status" value="1"/>
</dbReference>
<evidence type="ECO:0000256" key="9">
    <source>
        <dbReference type="ARBA" id="ARBA00023098"/>
    </source>
</evidence>
<dbReference type="PIRSF" id="PIRSF016578">
    <property type="entry name" value="HsaA"/>
    <property type="match status" value="1"/>
</dbReference>
<evidence type="ECO:0000259" key="15">
    <source>
        <dbReference type="Pfam" id="PF02770"/>
    </source>
</evidence>
<feature type="domain" description="Acyl-CoA dehydrogenase/oxidase C-terminal" evidence="14">
    <location>
        <begin position="224"/>
        <end position="375"/>
    </location>
</feature>
<evidence type="ECO:0000256" key="13">
    <source>
        <dbReference type="RuleBase" id="RU362125"/>
    </source>
</evidence>
<evidence type="ECO:0000313" key="18">
    <source>
        <dbReference type="Proteomes" id="UP001596157"/>
    </source>
</evidence>
<keyword evidence="5 13" id="KW-0285">Flavoprotein</keyword>
<dbReference type="InterPro" id="IPR009100">
    <property type="entry name" value="AcylCoA_DH/oxidase_NM_dom_sf"/>
</dbReference>
<comment type="subunit">
    <text evidence="4">Homotetramer.</text>
</comment>
<dbReference type="Gene3D" id="1.20.140.10">
    <property type="entry name" value="Butyryl-CoA Dehydrogenase, subunit A, domain 3"/>
    <property type="match status" value="1"/>
</dbReference>
<sequence>MTTPLGDSAPDEFATAVSAFARTRVAPRSTAMDRAAAYDPALLDELREAGLLGIEVPERYGGLGGGLRHVLAAIEELAVVDPAVAVLVDVQNALVAAALLRHGSGDQQRRWLPRLAGGAVAAFALSEDGAGSDAFAMTTTASPTPGGHRIDGAKAWITNAAEASLFLVCARAESGLTLFLVPADAPGLRVGERVDTTGVRASSTCPVVLEAVRVPEHDVLGGLGRGAEVVVSVLDIGKLGIAAQQVGLARGALDLAVRHAQDRKQFGRPVGAFQGVRFALARAAVEIDAARALLSAATAAVESGADAATRMRSCAGAKLFAAEVAERTATLAVDVHGGLGCTADSAVARLHRDAKVGSIYEGTTNIQLRTVAATLLAVPEAGGRDEEGLVGT</sequence>
<evidence type="ECO:0000256" key="4">
    <source>
        <dbReference type="ARBA" id="ARBA00011881"/>
    </source>
</evidence>
<dbReference type="Proteomes" id="UP001596157">
    <property type="component" value="Unassembled WGS sequence"/>
</dbReference>
<accession>A0ABW0ETM3</accession>
<protein>
    <recommendedName>
        <fullName evidence="11">short-chain 2-methylacyl-CoA dehydrogenase</fullName>
        <ecNumber evidence="11">1.3.8.5</ecNumber>
    </recommendedName>
</protein>
<dbReference type="InterPro" id="IPR009075">
    <property type="entry name" value="AcylCo_DH/oxidase_C"/>
</dbReference>
<evidence type="ECO:0000256" key="5">
    <source>
        <dbReference type="ARBA" id="ARBA00022630"/>
    </source>
</evidence>
<organism evidence="17 18">
    <name type="scientific">Actinokineospora guangxiensis</name>
    <dbReference type="NCBI Taxonomy" id="1490288"/>
    <lineage>
        <taxon>Bacteria</taxon>
        <taxon>Bacillati</taxon>
        <taxon>Actinomycetota</taxon>
        <taxon>Actinomycetes</taxon>
        <taxon>Pseudonocardiales</taxon>
        <taxon>Pseudonocardiaceae</taxon>
        <taxon>Actinokineospora</taxon>
    </lineage>
</organism>
<dbReference type="InterPro" id="IPR006091">
    <property type="entry name" value="Acyl-CoA_Oxase/DH_mid-dom"/>
</dbReference>
<dbReference type="SUPFAM" id="SSF47203">
    <property type="entry name" value="Acyl-CoA dehydrogenase C-terminal domain-like"/>
    <property type="match status" value="1"/>
</dbReference>
<evidence type="ECO:0000259" key="16">
    <source>
        <dbReference type="Pfam" id="PF02771"/>
    </source>
</evidence>
<keyword evidence="7" id="KW-0276">Fatty acid metabolism</keyword>
<keyword evidence="18" id="KW-1185">Reference proteome</keyword>
<comment type="caution">
    <text evidence="17">The sequence shown here is derived from an EMBL/GenBank/DDBJ whole genome shotgun (WGS) entry which is preliminary data.</text>
</comment>
<dbReference type="Pfam" id="PF02771">
    <property type="entry name" value="Acyl-CoA_dh_N"/>
    <property type="match status" value="1"/>
</dbReference>
<dbReference type="InterPro" id="IPR013786">
    <property type="entry name" value="AcylCoA_DH/ox_N"/>
</dbReference>
<dbReference type="RefSeq" id="WP_378249969.1">
    <property type="nucleotide sequence ID" value="NZ_JBHSKF010000014.1"/>
</dbReference>
<comment type="similarity">
    <text evidence="3 13">Belongs to the acyl-CoA dehydrogenase family.</text>
</comment>
<feature type="domain" description="Acyl-CoA oxidase/dehydrogenase middle" evidence="15">
    <location>
        <begin position="122"/>
        <end position="212"/>
    </location>
</feature>
<dbReference type="Pfam" id="PF02770">
    <property type="entry name" value="Acyl-CoA_dh_M"/>
    <property type="match status" value="1"/>
</dbReference>
<keyword evidence="8 13" id="KW-0560">Oxidoreductase</keyword>
<evidence type="ECO:0000256" key="8">
    <source>
        <dbReference type="ARBA" id="ARBA00023002"/>
    </source>
</evidence>
<keyword evidence="9" id="KW-0443">Lipid metabolism</keyword>
<evidence type="ECO:0000256" key="10">
    <source>
        <dbReference type="ARBA" id="ARBA00037895"/>
    </source>
</evidence>
<evidence type="ECO:0000256" key="7">
    <source>
        <dbReference type="ARBA" id="ARBA00022832"/>
    </source>
</evidence>
<dbReference type="Gene3D" id="1.10.540.10">
    <property type="entry name" value="Acyl-CoA dehydrogenase/oxidase, N-terminal domain"/>
    <property type="match status" value="1"/>
</dbReference>
<dbReference type="PANTHER" id="PTHR43884">
    <property type="entry name" value="ACYL-COA DEHYDROGENASE"/>
    <property type="match status" value="1"/>
</dbReference>
<feature type="domain" description="Acyl-CoA dehydrogenase/oxidase N-terminal" evidence="16">
    <location>
        <begin position="12"/>
        <end position="118"/>
    </location>
</feature>
<dbReference type="Pfam" id="PF00441">
    <property type="entry name" value="Acyl-CoA_dh_1"/>
    <property type="match status" value="1"/>
</dbReference>
<comment type="catalytic activity">
    <reaction evidence="12">
        <text>2-methylbutanoyl-CoA + oxidized [electron-transfer flavoprotein] + H(+) = (2E)-2-methylbut-2-enoyl-CoA + reduced [electron-transfer flavoprotein]</text>
        <dbReference type="Rhea" id="RHEA:43780"/>
        <dbReference type="Rhea" id="RHEA-COMP:10685"/>
        <dbReference type="Rhea" id="RHEA-COMP:10686"/>
        <dbReference type="ChEBI" id="CHEBI:15378"/>
        <dbReference type="ChEBI" id="CHEBI:57336"/>
        <dbReference type="ChEBI" id="CHEBI:57337"/>
        <dbReference type="ChEBI" id="CHEBI:57692"/>
        <dbReference type="ChEBI" id="CHEBI:58307"/>
        <dbReference type="EC" id="1.3.8.5"/>
    </reaction>
    <physiologicalReaction direction="left-to-right" evidence="12">
        <dbReference type="Rhea" id="RHEA:43781"/>
    </physiologicalReaction>
</comment>
<evidence type="ECO:0000256" key="12">
    <source>
        <dbReference type="ARBA" id="ARBA00048235"/>
    </source>
</evidence>
<proteinExistence type="inferred from homology"/>
<dbReference type="InterPro" id="IPR006089">
    <property type="entry name" value="Acyl-CoA_DH_CS"/>
</dbReference>
<dbReference type="PROSITE" id="PS00072">
    <property type="entry name" value="ACYL_COA_DH_1"/>
    <property type="match status" value="1"/>
</dbReference>
<evidence type="ECO:0000256" key="3">
    <source>
        <dbReference type="ARBA" id="ARBA00009347"/>
    </source>
</evidence>